<dbReference type="PROSITE" id="PS51192">
    <property type="entry name" value="HELICASE_ATP_BIND_1"/>
    <property type="match status" value="1"/>
</dbReference>
<keyword evidence="1 6" id="KW-0547">Nucleotide-binding</keyword>
<gene>
    <name evidence="11" type="ORF">Pmani_031743</name>
</gene>
<dbReference type="AlphaFoldDB" id="A0AAE1TSC2"/>
<protein>
    <recommendedName>
        <fullName evidence="6">ATP-dependent RNA helicase</fullName>
        <ecNumber evidence="6">3.6.4.13</ecNumber>
    </recommendedName>
</protein>
<keyword evidence="5 6" id="KW-0694">RNA-binding</keyword>
<evidence type="ECO:0000256" key="4">
    <source>
        <dbReference type="ARBA" id="ARBA00022840"/>
    </source>
</evidence>
<comment type="catalytic activity">
    <reaction evidence="6">
        <text>ATP + H2O = ADP + phosphate + H(+)</text>
        <dbReference type="Rhea" id="RHEA:13065"/>
        <dbReference type="ChEBI" id="CHEBI:15377"/>
        <dbReference type="ChEBI" id="CHEBI:15378"/>
        <dbReference type="ChEBI" id="CHEBI:30616"/>
        <dbReference type="ChEBI" id="CHEBI:43474"/>
        <dbReference type="ChEBI" id="CHEBI:456216"/>
        <dbReference type="EC" id="3.6.4.13"/>
    </reaction>
</comment>
<feature type="compositionally biased region" description="Basic and acidic residues" evidence="8">
    <location>
        <begin position="164"/>
        <end position="173"/>
    </location>
</feature>
<evidence type="ECO:0000256" key="8">
    <source>
        <dbReference type="SAM" id="MobiDB-lite"/>
    </source>
</evidence>
<dbReference type="CDD" id="cd17956">
    <property type="entry name" value="DEADc_DDX51"/>
    <property type="match status" value="1"/>
</dbReference>
<dbReference type="PANTHER" id="PTHR24031">
    <property type="entry name" value="RNA HELICASE"/>
    <property type="match status" value="1"/>
</dbReference>
<dbReference type="GO" id="GO:0003723">
    <property type="term" value="F:RNA binding"/>
    <property type="evidence" value="ECO:0007669"/>
    <property type="project" value="UniProtKB-UniRule"/>
</dbReference>
<feature type="compositionally biased region" description="Basic and acidic residues" evidence="8">
    <location>
        <begin position="143"/>
        <end position="157"/>
    </location>
</feature>
<dbReference type="SUPFAM" id="SSF52540">
    <property type="entry name" value="P-loop containing nucleoside triphosphate hydrolases"/>
    <property type="match status" value="1"/>
</dbReference>
<feature type="compositionally biased region" description="Acidic residues" evidence="8">
    <location>
        <begin position="351"/>
        <end position="379"/>
    </location>
</feature>
<comment type="function">
    <text evidence="6">RNA helicase.</text>
</comment>
<evidence type="ECO:0000256" key="7">
    <source>
        <dbReference type="SAM" id="Coils"/>
    </source>
</evidence>
<dbReference type="GO" id="GO:0003724">
    <property type="term" value="F:RNA helicase activity"/>
    <property type="evidence" value="ECO:0007669"/>
    <property type="project" value="UniProtKB-EC"/>
</dbReference>
<evidence type="ECO:0000256" key="3">
    <source>
        <dbReference type="ARBA" id="ARBA00022806"/>
    </source>
</evidence>
<feature type="compositionally biased region" description="Basic and acidic residues" evidence="8">
    <location>
        <begin position="271"/>
        <end position="284"/>
    </location>
</feature>
<evidence type="ECO:0000259" key="9">
    <source>
        <dbReference type="PROSITE" id="PS51192"/>
    </source>
</evidence>
<keyword evidence="3 6" id="KW-0347">Helicase</keyword>
<feature type="region of interest" description="Disordered" evidence="8">
    <location>
        <begin position="41"/>
        <end position="62"/>
    </location>
</feature>
<keyword evidence="4 6" id="KW-0067">ATP-binding</keyword>
<dbReference type="InterPro" id="IPR011545">
    <property type="entry name" value="DEAD/DEAH_box_helicase_dom"/>
</dbReference>
<comment type="similarity">
    <text evidence="6">Belongs to the DEAD box helicase family.</text>
</comment>
<dbReference type="InterPro" id="IPR027417">
    <property type="entry name" value="P-loop_NTPase"/>
</dbReference>
<dbReference type="PROSITE" id="PS00039">
    <property type="entry name" value="DEAD_ATP_HELICASE"/>
    <property type="match status" value="1"/>
</dbReference>
<reference evidence="11" key="1">
    <citation type="submission" date="2023-11" db="EMBL/GenBank/DDBJ databases">
        <title>Genome assemblies of two species of porcelain crab, Petrolisthes cinctipes and Petrolisthes manimaculis (Anomura: Porcellanidae).</title>
        <authorList>
            <person name="Angst P."/>
        </authorList>
    </citation>
    <scope>NUCLEOTIDE SEQUENCE</scope>
    <source>
        <strain evidence="11">PB745_02</strain>
        <tissue evidence="11">Gill</tissue>
    </source>
</reference>
<dbReference type="InterPro" id="IPR000629">
    <property type="entry name" value="RNA-helicase_DEAD-box_CS"/>
</dbReference>
<dbReference type="Gene3D" id="3.40.50.300">
    <property type="entry name" value="P-loop containing nucleotide triphosphate hydrolases"/>
    <property type="match status" value="2"/>
</dbReference>
<comment type="domain">
    <text evidence="6">The Q motif is unique to and characteristic of the DEAD box family of RNA helicases and controls ATP binding and hydrolysis.</text>
</comment>
<feature type="region of interest" description="Disordered" evidence="8">
    <location>
        <begin position="240"/>
        <end position="284"/>
    </location>
</feature>
<evidence type="ECO:0000256" key="2">
    <source>
        <dbReference type="ARBA" id="ARBA00022801"/>
    </source>
</evidence>
<dbReference type="GO" id="GO:0005524">
    <property type="term" value="F:ATP binding"/>
    <property type="evidence" value="ECO:0007669"/>
    <property type="project" value="UniProtKB-UniRule"/>
</dbReference>
<dbReference type="InterPro" id="IPR014001">
    <property type="entry name" value="Helicase_ATP-bd"/>
</dbReference>
<evidence type="ECO:0000256" key="5">
    <source>
        <dbReference type="ARBA" id="ARBA00022884"/>
    </source>
</evidence>
<proteinExistence type="inferred from homology"/>
<feature type="compositionally biased region" description="Basic and acidic residues" evidence="8">
    <location>
        <begin position="240"/>
        <end position="254"/>
    </location>
</feature>
<feature type="region of interest" description="Disordered" evidence="8">
    <location>
        <begin position="1"/>
        <end position="20"/>
    </location>
</feature>
<sequence length="982" mass="110069">MSILGGRYWGPSTPEDAKVNLTSPSQASLLLARINDRARAKKAAQANVTNNPSSEVQQNGKIHVKSEEVIQQPKDVEASIDTFLKGMRNASGKVELENSITYDDETGGKIRKKDKKKKDNNADMTLMTKENITVKVEQSEVREKMDREKEVEKEKYDYPNVTIKNEDNEHPNAKELFSSRKKKQKKHKVISDFISEVKKRTVDLEAANDGDISSCYSEKHTSKKIKRDKEPQDVIIKAEVSERDDSSHLDDKEGVNISKQKKKKGKLNFGHFEENGDTRDDSVKDCLHTPVSVKMEISENKFDEESIVNDENGFSEIVQSKRKKKKKIKEMLVNSSTELSLPSIVDNNNPPEEELDNNNIPEEEAGNNSPPEEEADDSNPPEKEADYSNPPEEEAAYEIPRKKKKKKINELKSIEVVEEEATQEIANAPCNEEKSKKKGKRIKKGHQEMEKEIGFTLLKKIGHVKKEKLHRTLPHWLAHPTHLSRDLQEGVGAGLNIVEGLADWLKRKLEGNKITHFFPVQCAVIPELLASAGPITARYRPRDICVSAPTGSGKTLAFVLPILQALYGRTVPKIRALVLLPVQELAHQVYLEFMKYNGGGVKVGLAAGHKNFKKEQAELVSEDYRGHHCRVDILVATPGRLADHLTHTPGLDFSALRYLILDEADRMLATEGGEWVARIERAVSSHTSSARDSSSLYASPPPHRLLFSATLSHDPEQLQHFTLHHPRLFTVARPNSYLGVTKTDGVIEGKYVRPAELLEEYIMVEEEVKPLLLHHLISGRAGLEGVWQRVLIFTNSLHATHRLAVLLSYLAPDRSVAEFSSSTRKVKNGPKVVSQFKAGKIDILVSSDAMARGLDIPGVEYVVSYDVTSVNNYVHRIGRTARAGKPGTALSLVTKDTLREFRAACRGGEDVRELAVTTEELEPYEEKYTVALAKLKELLKEEEQLKRKVLEEGAQKKTAVLRLKVSCQDTKVLPTSLLVNKL</sequence>
<feature type="region of interest" description="Disordered" evidence="8">
    <location>
        <begin position="300"/>
        <end position="404"/>
    </location>
</feature>
<dbReference type="SMART" id="SM00490">
    <property type="entry name" value="HELICc"/>
    <property type="match status" value="1"/>
</dbReference>
<dbReference type="CDD" id="cd18787">
    <property type="entry name" value="SF2_C_DEAD"/>
    <property type="match status" value="1"/>
</dbReference>
<feature type="coiled-coil region" evidence="7">
    <location>
        <begin position="925"/>
        <end position="955"/>
    </location>
</feature>
<dbReference type="InterPro" id="IPR001650">
    <property type="entry name" value="Helicase_C-like"/>
</dbReference>
<accession>A0AAE1TSC2</accession>
<comment type="caution">
    <text evidence="11">The sequence shown here is derived from an EMBL/GenBank/DDBJ whole genome shotgun (WGS) entry which is preliminary data.</text>
</comment>
<evidence type="ECO:0000259" key="10">
    <source>
        <dbReference type="PROSITE" id="PS51194"/>
    </source>
</evidence>
<keyword evidence="12" id="KW-1185">Reference proteome</keyword>
<evidence type="ECO:0000313" key="11">
    <source>
        <dbReference type="EMBL" id="KAK4295716.1"/>
    </source>
</evidence>
<feature type="domain" description="Helicase ATP-binding" evidence="9">
    <location>
        <begin position="535"/>
        <end position="729"/>
    </location>
</feature>
<feature type="compositionally biased region" description="Polar residues" evidence="8">
    <location>
        <begin position="46"/>
        <end position="60"/>
    </location>
</feature>
<keyword evidence="7" id="KW-0175">Coiled coil</keyword>
<name>A0AAE1TSC2_9EUCA</name>
<dbReference type="SMART" id="SM00487">
    <property type="entry name" value="DEXDc"/>
    <property type="match status" value="1"/>
</dbReference>
<evidence type="ECO:0000313" key="12">
    <source>
        <dbReference type="Proteomes" id="UP001292094"/>
    </source>
</evidence>
<dbReference type="Pfam" id="PF00270">
    <property type="entry name" value="DEAD"/>
    <property type="match status" value="1"/>
</dbReference>
<organism evidence="11 12">
    <name type="scientific">Petrolisthes manimaculis</name>
    <dbReference type="NCBI Taxonomy" id="1843537"/>
    <lineage>
        <taxon>Eukaryota</taxon>
        <taxon>Metazoa</taxon>
        <taxon>Ecdysozoa</taxon>
        <taxon>Arthropoda</taxon>
        <taxon>Crustacea</taxon>
        <taxon>Multicrustacea</taxon>
        <taxon>Malacostraca</taxon>
        <taxon>Eumalacostraca</taxon>
        <taxon>Eucarida</taxon>
        <taxon>Decapoda</taxon>
        <taxon>Pleocyemata</taxon>
        <taxon>Anomura</taxon>
        <taxon>Galatheoidea</taxon>
        <taxon>Porcellanidae</taxon>
        <taxon>Petrolisthes</taxon>
    </lineage>
</organism>
<dbReference type="EC" id="3.6.4.13" evidence="6"/>
<dbReference type="GO" id="GO:0016787">
    <property type="term" value="F:hydrolase activity"/>
    <property type="evidence" value="ECO:0007669"/>
    <property type="project" value="UniProtKB-KW"/>
</dbReference>
<keyword evidence="2 6" id="KW-0378">Hydrolase</keyword>
<evidence type="ECO:0000256" key="1">
    <source>
        <dbReference type="ARBA" id="ARBA00022741"/>
    </source>
</evidence>
<dbReference type="Proteomes" id="UP001292094">
    <property type="component" value="Unassembled WGS sequence"/>
</dbReference>
<feature type="region of interest" description="Disordered" evidence="8">
    <location>
        <begin position="143"/>
        <end position="182"/>
    </location>
</feature>
<dbReference type="EMBL" id="JAWZYT010004017">
    <property type="protein sequence ID" value="KAK4295716.1"/>
    <property type="molecule type" value="Genomic_DNA"/>
</dbReference>
<dbReference type="Pfam" id="PF00271">
    <property type="entry name" value="Helicase_C"/>
    <property type="match status" value="1"/>
</dbReference>
<feature type="domain" description="Helicase C-terminal" evidence="10">
    <location>
        <begin position="756"/>
        <end position="943"/>
    </location>
</feature>
<evidence type="ECO:0000256" key="6">
    <source>
        <dbReference type="RuleBase" id="RU365068"/>
    </source>
</evidence>
<dbReference type="PROSITE" id="PS51194">
    <property type="entry name" value="HELICASE_CTER"/>
    <property type="match status" value="1"/>
</dbReference>